<dbReference type="EMBL" id="CP016268">
    <property type="protein sequence ID" value="ANO52464.1"/>
    <property type="molecule type" value="Genomic_DNA"/>
</dbReference>
<dbReference type="AlphaFoldDB" id="A0A193LJ91"/>
<dbReference type="STRING" id="1548547.BA177_15870"/>
<keyword evidence="2" id="KW-1185">Reference proteome</keyword>
<accession>A0A193LJ91</accession>
<dbReference type="KEGG" id="woc:BA177_15870"/>
<protein>
    <submittedName>
        <fullName evidence="1">Uncharacterized protein</fullName>
    </submittedName>
</protein>
<name>A0A193LJ91_9GAMM</name>
<sequence>MRSIRHQERGIRSNCGLSRPICNAFIANRREPSSVTNVHIQKQHRLLLCFTIMCGHARLTAMAIAKHPKTGELQCQ</sequence>
<reference evidence="1 2" key="1">
    <citation type="submission" date="2016-06" db="EMBL/GenBank/DDBJ databases">
        <title>Complete genome sequence of a deep-branching marine Gamma Proteobacterium Woeseia oceani type strain XK5.</title>
        <authorList>
            <person name="Mu D."/>
            <person name="Du Z."/>
        </authorList>
    </citation>
    <scope>NUCLEOTIDE SEQUENCE [LARGE SCALE GENOMIC DNA]</scope>
    <source>
        <strain evidence="1 2">XK5</strain>
    </source>
</reference>
<organism evidence="1 2">
    <name type="scientific">Woeseia oceani</name>
    <dbReference type="NCBI Taxonomy" id="1548547"/>
    <lineage>
        <taxon>Bacteria</taxon>
        <taxon>Pseudomonadati</taxon>
        <taxon>Pseudomonadota</taxon>
        <taxon>Gammaproteobacteria</taxon>
        <taxon>Woeseiales</taxon>
        <taxon>Woeseiaceae</taxon>
        <taxon>Woeseia</taxon>
    </lineage>
</organism>
<proteinExistence type="predicted"/>
<evidence type="ECO:0000313" key="2">
    <source>
        <dbReference type="Proteomes" id="UP000092695"/>
    </source>
</evidence>
<dbReference type="Proteomes" id="UP000092695">
    <property type="component" value="Chromosome"/>
</dbReference>
<gene>
    <name evidence="1" type="ORF">BA177_15870</name>
</gene>
<evidence type="ECO:0000313" key="1">
    <source>
        <dbReference type="EMBL" id="ANO52464.1"/>
    </source>
</evidence>